<feature type="region of interest" description="Disordered" evidence="2">
    <location>
        <begin position="106"/>
        <end position="137"/>
    </location>
</feature>
<dbReference type="Gene3D" id="1.20.5.170">
    <property type="match status" value="1"/>
</dbReference>
<evidence type="ECO:0000313" key="5">
    <source>
        <dbReference type="Proteomes" id="UP000241890"/>
    </source>
</evidence>
<feature type="domain" description="BZIP" evidence="3">
    <location>
        <begin position="150"/>
        <end position="207"/>
    </location>
</feature>
<evidence type="ECO:0000313" key="4">
    <source>
        <dbReference type="EMBL" id="GBG33301.1"/>
    </source>
</evidence>
<accession>A0A2R5GXY8</accession>
<feature type="coiled-coil region" evidence="1">
    <location>
        <begin position="168"/>
        <end position="209"/>
    </location>
</feature>
<reference evidence="4 5" key="1">
    <citation type="submission" date="2017-12" db="EMBL/GenBank/DDBJ databases">
        <title>Sequencing, de novo assembly and annotation of complete genome of a new Thraustochytrid species, strain FCC1311.</title>
        <authorList>
            <person name="Sedici K."/>
            <person name="Godart F."/>
            <person name="Aiese Cigliano R."/>
            <person name="Sanseverino W."/>
            <person name="Barakat M."/>
            <person name="Ortet P."/>
            <person name="Marechal E."/>
            <person name="Cagnac O."/>
            <person name="Amato A."/>
        </authorList>
    </citation>
    <scope>NUCLEOTIDE SEQUENCE [LARGE SCALE GENOMIC DNA]</scope>
</reference>
<comment type="caution">
    <text evidence="4">The sequence shown here is derived from an EMBL/GenBank/DDBJ whole genome shotgun (WGS) entry which is preliminary data.</text>
</comment>
<organism evidence="4 5">
    <name type="scientific">Hondaea fermentalgiana</name>
    <dbReference type="NCBI Taxonomy" id="2315210"/>
    <lineage>
        <taxon>Eukaryota</taxon>
        <taxon>Sar</taxon>
        <taxon>Stramenopiles</taxon>
        <taxon>Bigyra</taxon>
        <taxon>Labyrinthulomycetes</taxon>
        <taxon>Thraustochytrida</taxon>
        <taxon>Thraustochytriidae</taxon>
        <taxon>Hondaea</taxon>
    </lineage>
</organism>
<keyword evidence="1" id="KW-0175">Coiled coil</keyword>
<dbReference type="GO" id="GO:0003700">
    <property type="term" value="F:DNA-binding transcription factor activity"/>
    <property type="evidence" value="ECO:0007669"/>
    <property type="project" value="InterPro"/>
</dbReference>
<dbReference type="SUPFAM" id="SSF57959">
    <property type="entry name" value="Leucine zipper domain"/>
    <property type="match status" value="1"/>
</dbReference>
<evidence type="ECO:0000256" key="2">
    <source>
        <dbReference type="SAM" id="MobiDB-lite"/>
    </source>
</evidence>
<dbReference type="InParanoid" id="A0A2R5GXY8"/>
<dbReference type="AlphaFoldDB" id="A0A2R5GXY8"/>
<dbReference type="CDD" id="cd14686">
    <property type="entry name" value="bZIP"/>
    <property type="match status" value="1"/>
</dbReference>
<dbReference type="InterPro" id="IPR046347">
    <property type="entry name" value="bZIP_sf"/>
</dbReference>
<dbReference type="EMBL" id="BEYU01000151">
    <property type="protein sequence ID" value="GBG33301.1"/>
    <property type="molecule type" value="Genomic_DNA"/>
</dbReference>
<dbReference type="Proteomes" id="UP000241890">
    <property type="component" value="Unassembled WGS sequence"/>
</dbReference>
<protein>
    <recommendedName>
        <fullName evidence="3">BZIP domain-containing protein</fullName>
    </recommendedName>
</protein>
<dbReference type="InterPro" id="IPR004827">
    <property type="entry name" value="bZIP"/>
</dbReference>
<sequence>MDALDALDELAAGVFAGADAGWDGCCDAELGAELGAELDALAREAGEAHGGAHGDGRGRARGADLGLELGEDPWRAGRGAAGGGAIAADPALVFGADDGAARNVELETAPGPKSRTRASRTAPSKAHSERKSSCAAADAAASVTATAKAAGRPRVRDDRNAEACRRSRLKRKADVEHLRRRNAELEANREMYLERIAQLQMEVSTLRHDNCIDIDKENQLLRAEIRKHRAFIEEIVNVVDGTPGMVLEERVRMLKTGIESSMGQVIGLMHTSTSWRSLEPLLLDGGIRMQLSYEVLPHNAPSHKVKRLNIRAEIHNIDVAPEYLADEAWKLVGDLEKMRTAENNRLQQVGRKCEVKRFMTPDYAEALRLLMDDLEIFEINESAIDSEEEGNCLAESDSSSSDAQRGHCGSGHGATSETSDTDRMRSWIASTRSQRKLFPRAFVCAGPETLELEEMRAALSPEAEDCQIIAFTELSKDLERAKIVPAAGEEPEYRRPQSSVISGNAIVPTLCGDVCHIVSVSSMPITFYADSRGGSACPVNDDGTITDMFRQDLIHRSELFWNGSVKKARQRAQESCAASGREEEING</sequence>
<proteinExistence type="predicted"/>
<evidence type="ECO:0000256" key="1">
    <source>
        <dbReference type="SAM" id="Coils"/>
    </source>
</evidence>
<keyword evidence="5" id="KW-1185">Reference proteome</keyword>
<feature type="region of interest" description="Disordered" evidence="2">
    <location>
        <begin position="388"/>
        <end position="423"/>
    </location>
</feature>
<gene>
    <name evidence="4" type="ORF">FCC1311_095252</name>
</gene>
<evidence type="ECO:0000259" key="3">
    <source>
        <dbReference type="PROSITE" id="PS50217"/>
    </source>
</evidence>
<dbReference type="PROSITE" id="PS50217">
    <property type="entry name" value="BZIP"/>
    <property type="match status" value="1"/>
</dbReference>
<name>A0A2R5GXY8_9STRA</name>